<reference evidence="1" key="1">
    <citation type="submission" date="2021-05" db="EMBL/GenBank/DDBJ databases">
        <title>Energy efficiency and biological interactions define the core microbiome of deep oligotrophic groundwater.</title>
        <authorList>
            <person name="Mehrshad M."/>
            <person name="Lopez-Fernandez M."/>
            <person name="Bell E."/>
            <person name="Bernier-Latmani R."/>
            <person name="Bertilsson S."/>
            <person name="Dopson M."/>
        </authorList>
    </citation>
    <scope>NUCLEOTIDE SEQUENCE</scope>
    <source>
        <strain evidence="1">Modern_marine.mb.64</strain>
    </source>
</reference>
<gene>
    <name evidence="1" type="ORF">KJ970_16815</name>
</gene>
<name>A0A948RZL9_UNCEI</name>
<dbReference type="EMBL" id="JAHJDP010000096">
    <property type="protein sequence ID" value="MBU2692578.1"/>
    <property type="molecule type" value="Genomic_DNA"/>
</dbReference>
<sequence length="113" mass="12924">MKSLHFRSIGHAFRFDSDGGFIDHLTEFIQIRPDKTVLDLLNEVYFMVSSEVLALTYLRDWMIRDASTGQNVVVYEVADRIPAHHVFSPGSKWEVIPLDSPYVPETPQSEPDS</sequence>
<evidence type="ECO:0000313" key="2">
    <source>
        <dbReference type="Proteomes" id="UP000777784"/>
    </source>
</evidence>
<proteinExistence type="predicted"/>
<organism evidence="1 2">
    <name type="scientific">Eiseniibacteriota bacterium</name>
    <dbReference type="NCBI Taxonomy" id="2212470"/>
    <lineage>
        <taxon>Bacteria</taxon>
        <taxon>Candidatus Eiseniibacteriota</taxon>
    </lineage>
</organism>
<protein>
    <submittedName>
        <fullName evidence="1">Uncharacterized protein</fullName>
    </submittedName>
</protein>
<evidence type="ECO:0000313" key="1">
    <source>
        <dbReference type="EMBL" id="MBU2692578.1"/>
    </source>
</evidence>
<dbReference type="AlphaFoldDB" id="A0A948RZL9"/>
<accession>A0A948RZL9</accession>
<dbReference type="Proteomes" id="UP000777784">
    <property type="component" value="Unassembled WGS sequence"/>
</dbReference>
<comment type="caution">
    <text evidence="1">The sequence shown here is derived from an EMBL/GenBank/DDBJ whole genome shotgun (WGS) entry which is preliminary data.</text>
</comment>